<keyword evidence="3" id="KW-1185">Reference proteome</keyword>
<proteinExistence type="predicted"/>
<sequence length="268" mass="31040">MFFLAVIFSSILSSVAPSKCYFSAFYISESPTNFVDCYFSKGNFCYAKASLENPEHFRYGCDTAKRITEELCDYRQNCSNFSSNLCCCKSDGCNHISDKYGEFDDFENVTFISRLPSPIRPPDRRHLNYVTVGILVVASIACIITYFPVISSVRSSIQSLKRTEEYYINSVQSGTIDLKTAKKINKILQEILFLEEFIFRLNTLRRFEELSDDTFVKSPRKKNTKVLQKLENDPQFLHMIQAYALTRKETLKRRALIKRRQKKSVSKI</sequence>
<evidence type="ECO:0000313" key="3">
    <source>
        <dbReference type="Proteomes" id="UP000887578"/>
    </source>
</evidence>
<protein>
    <submittedName>
        <fullName evidence="4">Uncharacterized protein</fullName>
    </submittedName>
</protein>
<evidence type="ECO:0000256" key="2">
    <source>
        <dbReference type="SAM" id="SignalP"/>
    </source>
</evidence>
<evidence type="ECO:0000256" key="1">
    <source>
        <dbReference type="SAM" id="Phobius"/>
    </source>
</evidence>
<evidence type="ECO:0000313" key="4">
    <source>
        <dbReference type="WBParaSite" id="PDA_v2.g1423.t1"/>
    </source>
</evidence>
<keyword evidence="1" id="KW-1133">Transmembrane helix</keyword>
<feature type="transmembrane region" description="Helical" evidence="1">
    <location>
        <begin position="127"/>
        <end position="149"/>
    </location>
</feature>
<name>A0A914P859_9BILA</name>
<dbReference type="AlphaFoldDB" id="A0A914P859"/>
<dbReference type="WBParaSite" id="PDA_v2.g1423.t1">
    <property type="protein sequence ID" value="PDA_v2.g1423.t1"/>
    <property type="gene ID" value="PDA_v2.g1423"/>
</dbReference>
<keyword evidence="2" id="KW-0732">Signal</keyword>
<keyword evidence="1" id="KW-0472">Membrane</keyword>
<feature type="signal peptide" evidence="2">
    <location>
        <begin position="1"/>
        <end position="17"/>
    </location>
</feature>
<reference evidence="4" key="1">
    <citation type="submission" date="2022-11" db="UniProtKB">
        <authorList>
            <consortium name="WormBaseParasite"/>
        </authorList>
    </citation>
    <scope>IDENTIFICATION</scope>
</reference>
<organism evidence="3 4">
    <name type="scientific">Panagrolaimus davidi</name>
    <dbReference type="NCBI Taxonomy" id="227884"/>
    <lineage>
        <taxon>Eukaryota</taxon>
        <taxon>Metazoa</taxon>
        <taxon>Ecdysozoa</taxon>
        <taxon>Nematoda</taxon>
        <taxon>Chromadorea</taxon>
        <taxon>Rhabditida</taxon>
        <taxon>Tylenchina</taxon>
        <taxon>Panagrolaimomorpha</taxon>
        <taxon>Panagrolaimoidea</taxon>
        <taxon>Panagrolaimidae</taxon>
        <taxon>Panagrolaimus</taxon>
    </lineage>
</organism>
<accession>A0A914P859</accession>
<feature type="chain" id="PRO_5037594420" evidence="2">
    <location>
        <begin position="18"/>
        <end position="268"/>
    </location>
</feature>
<keyword evidence="1" id="KW-0812">Transmembrane</keyword>
<dbReference type="Proteomes" id="UP000887578">
    <property type="component" value="Unplaced"/>
</dbReference>